<evidence type="ECO:0000313" key="4">
    <source>
        <dbReference type="EMBL" id="RGW75722.1"/>
    </source>
</evidence>
<proteinExistence type="inferred from homology"/>
<comment type="similarity">
    <text evidence="1">Belongs to the RelB/DinJ antitoxin family.</text>
</comment>
<sequence length="101" mass="11443">MSKTSNVYARIEPETKEQAEAILSKLGIPSSVAINMFYNQIILNNGLPFDVKIPSNKILNEDELTKEELAKEIFAAHDEVLKGNTIPFDQFYESLKKDLKL</sequence>
<dbReference type="InterPro" id="IPR013321">
    <property type="entry name" value="Arc_rbn_hlx_hlx"/>
</dbReference>
<dbReference type="Pfam" id="PF04221">
    <property type="entry name" value="RelB"/>
    <property type="match status" value="1"/>
</dbReference>
<gene>
    <name evidence="4" type="ORF">DWV56_04040</name>
    <name evidence="3" type="ORF">DWW32_11975</name>
</gene>
<dbReference type="GeneID" id="66580647"/>
<protein>
    <submittedName>
        <fullName evidence="3">Type II toxin-antitoxin system RelB/DinJ family antitoxin</fullName>
    </submittedName>
</protein>
<evidence type="ECO:0000313" key="5">
    <source>
        <dbReference type="Proteomes" id="UP000265489"/>
    </source>
</evidence>
<dbReference type="EMBL" id="QSAT01000009">
    <property type="protein sequence ID" value="RGW75722.1"/>
    <property type="molecule type" value="Genomic_DNA"/>
</dbReference>
<evidence type="ECO:0000256" key="1">
    <source>
        <dbReference type="ARBA" id="ARBA00010562"/>
    </source>
</evidence>
<dbReference type="Proteomes" id="UP000265489">
    <property type="component" value="Unassembled WGS sequence"/>
</dbReference>
<dbReference type="Gene3D" id="1.10.1220.10">
    <property type="entry name" value="Met repressor-like"/>
    <property type="match status" value="1"/>
</dbReference>
<organism evidence="3 5">
    <name type="scientific">Holdemanella biformis</name>
    <dbReference type="NCBI Taxonomy" id="1735"/>
    <lineage>
        <taxon>Bacteria</taxon>
        <taxon>Bacillati</taxon>
        <taxon>Bacillota</taxon>
        <taxon>Erysipelotrichia</taxon>
        <taxon>Erysipelotrichales</taxon>
        <taxon>Erysipelotrichaceae</taxon>
        <taxon>Holdemanella</taxon>
    </lineage>
</organism>
<dbReference type="PANTHER" id="PTHR38781:SF1">
    <property type="entry name" value="ANTITOXIN DINJ-RELATED"/>
    <property type="match status" value="1"/>
</dbReference>
<dbReference type="GO" id="GO:0006351">
    <property type="term" value="P:DNA-templated transcription"/>
    <property type="evidence" value="ECO:0007669"/>
    <property type="project" value="TreeGrafter"/>
</dbReference>
<dbReference type="EMBL" id="QRYQ01000033">
    <property type="protein sequence ID" value="RGU89114.1"/>
    <property type="molecule type" value="Genomic_DNA"/>
</dbReference>
<dbReference type="Proteomes" id="UP000284651">
    <property type="component" value="Unassembled WGS sequence"/>
</dbReference>
<accession>A0A395W5N0</accession>
<keyword evidence="2" id="KW-1277">Toxin-antitoxin system</keyword>
<dbReference type="RefSeq" id="WP_003866000.1">
    <property type="nucleotide sequence ID" value="NZ_CABLCL010000114.1"/>
</dbReference>
<evidence type="ECO:0000313" key="3">
    <source>
        <dbReference type="EMBL" id="RGU89114.1"/>
    </source>
</evidence>
<name>A0A395W5N0_9FIRM</name>
<reference evidence="5 6" key="1">
    <citation type="submission" date="2018-08" db="EMBL/GenBank/DDBJ databases">
        <title>A genome reference for cultivated species of the human gut microbiota.</title>
        <authorList>
            <person name="Zou Y."/>
            <person name="Xue W."/>
            <person name="Luo G."/>
        </authorList>
    </citation>
    <scope>NUCLEOTIDE SEQUENCE [LARGE SCALE GENOMIC DNA]</scope>
    <source>
        <strain evidence="4 6">AF10-31</strain>
        <strain evidence="3 5">AF15-20</strain>
    </source>
</reference>
<evidence type="ECO:0000313" key="6">
    <source>
        <dbReference type="Proteomes" id="UP000284651"/>
    </source>
</evidence>
<dbReference type="InterPro" id="IPR007337">
    <property type="entry name" value="RelB/DinJ"/>
</dbReference>
<comment type="caution">
    <text evidence="3">The sequence shown here is derived from an EMBL/GenBank/DDBJ whole genome shotgun (WGS) entry which is preliminary data.</text>
</comment>
<dbReference type="PANTHER" id="PTHR38781">
    <property type="entry name" value="ANTITOXIN DINJ-RELATED"/>
    <property type="match status" value="1"/>
</dbReference>
<evidence type="ECO:0000256" key="2">
    <source>
        <dbReference type="ARBA" id="ARBA00022649"/>
    </source>
</evidence>
<dbReference type="GO" id="GO:0006355">
    <property type="term" value="P:regulation of DNA-templated transcription"/>
    <property type="evidence" value="ECO:0007669"/>
    <property type="project" value="InterPro"/>
</dbReference>
<dbReference type="NCBIfam" id="TIGR02384">
    <property type="entry name" value="RelB_DinJ"/>
    <property type="match status" value="1"/>
</dbReference>
<dbReference type="AlphaFoldDB" id="A0A395W5N0"/>